<keyword evidence="2" id="KW-1185">Reference proteome</keyword>
<sequence length="120" mass="13257">MAQLTPRYGINLTPINSDLAHGEIAGTETPIMAMSHAFPNIRERGDGREVDVLMCVDEARRYHGAPAIHHAGVVPASARAQSAYITNVRDPARLDEEYGIALENTVWCQDPITHQEEIPR</sequence>
<dbReference type="AlphaFoldDB" id="A0AAN7ULQ4"/>
<dbReference type="EMBL" id="JAWHQM010000023">
    <property type="protein sequence ID" value="KAK5632098.1"/>
    <property type="molecule type" value="Genomic_DNA"/>
</dbReference>
<evidence type="ECO:0000313" key="1">
    <source>
        <dbReference type="EMBL" id="KAK5632098.1"/>
    </source>
</evidence>
<proteinExistence type="predicted"/>
<evidence type="ECO:0000313" key="2">
    <source>
        <dbReference type="Proteomes" id="UP001305414"/>
    </source>
</evidence>
<name>A0AAN7ULQ4_9PEZI</name>
<reference evidence="1 2" key="1">
    <citation type="submission" date="2023-10" db="EMBL/GenBank/DDBJ databases">
        <title>Draft genome sequence of Xylaria bambusicola isolate GMP-LS, the root and basal stem rot pathogen of sugarcane in Indonesia.</title>
        <authorList>
            <person name="Selvaraj P."/>
            <person name="Muralishankar V."/>
            <person name="Muruganantham S."/>
            <person name="Sp S."/>
            <person name="Haryani S."/>
            <person name="Lau K.J.X."/>
            <person name="Naqvi N.I."/>
        </authorList>
    </citation>
    <scope>NUCLEOTIDE SEQUENCE [LARGE SCALE GENOMIC DNA]</scope>
    <source>
        <strain evidence="1">GMP-LS</strain>
    </source>
</reference>
<organism evidence="1 2">
    <name type="scientific">Xylaria bambusicola</name>
    <dbReference type="NCBI Taxonomy" id="326684"/>
    <lineage>
        <taxon>Eukaryota</taxon>
        <taxon>Fungi</taxon>
        <taxon>Dikarya</taxon>
        <taxon>Ascomycota</taxon>
        <taxon>Pezizomycotina</taxon>
        <taxon>Sordariomycetes</taxon>
        <taxon>Xylariomycetidae</taxon>
        <taxon>Xylariales</taxon>
        <taxon>Xylariaceae</taxon>
        <taxon>Xylaria</taxon>
    </lineage>
</organism>
<gene>
    <name evidence="1" type="ORF">RRF57_007812</name>
</gene>
<dbReference type="Proteomes" id="UP001305414">
    <property type="component" value="Unassembled WGS sequence"/>
</dbReference>
<comment type="caution">
    <text evidence="1">The sequence shown here is derived from an EMBL/GenBank/DDBJ whole genome shotgun (WGS) entry which is preliminary data.</text>
</comment>
<accession>A0AAN7ULQ4</accession>
<protein>
    <submittedName>
        <fullName evidence="1">Uncharacterized protein</fullName>
    </submittedName>
</protein>